<reference evidence="2 4" key="1">
    <citation type="submission" date="2018-06" db="EMBL/GenBank/DDBJ databases">
        <title>Complete Genome Sequence of the Microcystin-Degrading Bacterium Sphingosinicella microcystinivorans Strain B-9.</title>
        <authorList>
            <person name="Jin H."/>
            <person name="Nishizawa T."/>
            <person name="Guo Y."/>
            <person name="Nishizawa A."/>
            <person name="Park H."/>
            <person name="Kato H."/>
            <person name="Tsuji K."/>
            <person name="Harada K."/>
        </authorList>
    </citation>
    <scope>NUCLEOTIDE SEQUENCE [LARGE SCALE GENOMIC DNA]</scope>
    <source>
        <strain evidence="2 4">B9</strain>
    </source>
</reference>
<evidence type="ECO:0000313" key="5">
    <source>
        <dbReference type="Proteomes" id="UP000276029"/>
    </source>
</evidence>
<evidence type="ECO:0000313" key="2">
    <source>
        <dbReference type="EMBL" id="BBE33562.1"/>
    </source>
</evidence>
<proteinExistence type="predicted"/>
<organism evidence="2 4">
    <name type="scientific">Sphingosinicella microcystinivorans</name>
    <dbReference type="NCBI Taxonomy" id="335406"/>
    <lineage>
        <taxon>Bacteria</taxon>
        <taxon>Pseudomonadati</taxon>
        <taxon>Pseudomonadota</taxon>
        <taxon>Alphaproteobacteria</taxon>
        <taxon>Sphingomonadales</taxon>
        <taxon>Sphingosinicellaceae</taxon>
        <taxon>Sphingosinicella</taxon>
    </lineage>
</organism>
<dbReference type="EMBL" id="RBWX01000007">
    <property type="protein sequence ID" value="RKS90648.1"/>
    <property type="molecule type" value="Genomic_DNA"/>
</dbReference>
<dbReference type="Proteomes" id="UP000276029">
    <property type="component" value="Unassembled WGS sequence"/>
</dbReference>
<accession>A0AAD1D488</accession>
<dbReference type="KEGG" id="smic:SmB9_12200"/>
<feature type="domain" description="SnoaL-like" evidence="1">
    <location>
        <begin position="11"/>
        <end position="108"/>
    </location>
</feature>
<gene>
    <name evidence="3" type="ORF">DFR51_0187</name>
    <name evidence="2" type="ORF">SmB9_12200</name>
</gene>
<reference evidence="3 5" key="2">
    <citation type="submission" date="2018-10" db="EMBL/GenBank/DDBJ databases">
        <title>Genomic Encyclopedia of Type Strains, Phase IV (KMG-IV): sequencing the most valuable type-strain genomes for metagenomic binning, comparative biology and taxonomic classification.</title>
        <authorList>
            <person name="Goeker M."/>
        </authorList>
    </citation>
    <scope>NUCLEOTIDE SEQUENCE [LARGE SCALE GENOMIC DNA]</scope>
    <source>
        <strain evidence="3 5">DSM 19791</strain>
    </source>
</reference>
<dbReference type="InterPro" id="IPR037401">
    <property type="entry name" value="SnoaL-like"/>
</dbReference>
<dbReference type="Proteomes" id="UP000275727">
    <property type="component" value="Chromosome"/>
</dbReference>
<dbReference type="InterPro" id="IPR032710">
    <property type="entry name" value="NTF2-like_dom_sf"/>
</dbReference>
<evidence type="ECO:0000313" key="3">
    <source>
        <dbReference type="EMBL" id="RKS90648.1"/>
    </source>
</evidence>
<dbReference type="AlphaFoldDB" id="A0AAD1D488"/>
<evidence type="ECO:0000259" key="1">
    <source>
        <dbReference type="Pfam" id="PF12680"/>
    </source>
</evidence>
<dbReference type="EMBL" id="AP018711">
    <property type="protein sequence ID" value="BBE33562.1"/>
    <property type="molecule type" value="Genomic_DNA"/>
</dbReference>
<dbReference type="RefSeq" id="WP_121047174.1">
    <property type="nucleotide sequence ID" value="NZ_AP018711.1"/>
</dbReference>
<dbReference type="Gene3D" id="3.10.450.50">
    <property type="match status" value="1"/>
</dbReference>
<name>A0AAD1D488_SPHMI</name>
<evidence type="ECO:0000313" key="4">
    <source>
        <dbReference type="Proteomes" id="UP000275727"/>
    </source>
</evidence>
<dbReference type="SUPFAM" id="SSF54427">
    <property type="entry name" value="NTF2-like"/>
    <property type="match status" value="1"/>
</dbReference>
<sequence>MIGPNWADFAAEWCAAWNARDVERVLAHFHDDAVFTSPLAAQRVPESGGTVRGKAALRAYWTGGVRAVPDLHFTIEGVFGGVDMVTILYRNQAGIRVAETLRFDGDKVREGHAAYETAV</sequence>
<dbReference type="Pfam" id="PF12680">
    <property type="entry name" value="SnoaL_2"/>
    <property type="match status" value="1"/>
</dbReference>
<keyword evidence="5" id="KW-1185">Reference proteome</keyword>
<protein>
    <submittedName>
        <fullName evidence="3">SnoaL-like protein</fullName>
    </submittedName>
</protein>